<proteinExistence type="predicted"/>
<organism evidence="1 2">
    <name type="scientific">Thalassobacillus devorans</name>
    <dbReference type="NCBI Taxonomy" id="279813"/>
    <lineage>
        <taxon>Bacteria</taxon>
        <taxon>Bacillati</taxon>
        <taxon>Bacillota</taxon>
        <taxon>Bacilli</taxon>
        <taxon>Bacillales</taxon>
        <taxon>Bacillaceae</taxon>
        <taxon>Thalassobacillus</taxon>
    </lineage>
</organism>
<dbReference type="Proteomes" id="UP000619534">
    <property type="component" value="Unassembled WGS sequence"/>
</dbReference>
<evidence type="ECO:0000313" key="1">
    <source>
        <dbReference type="EMBL" id="GGD02338.1"/>
    </source>
</evidence>
<sequence length="96" mass="11432">MGTYEVTKMEEIFQRLADQLYEKNPSLSIDEARTWVELLWEDFEVTRAKAGHEYQGKQLTEQIVTQWINHYGAKLHEFAANNPKYKDMLTRKRPLN</sequence>
<evidence type="ECO:0008006" key="3">
    <source>
        <dbReference type="Google" id="ProtNLM"/>
    </source>
</evidence>
<comment type="caution">
    <text evidence="1">The sequence shown here is derived from an EMBL/GenBank/DDBJ whole genome shotgun (WGS) entry which is preliminary data.</text>
</comment>
<accession>A0ABQ1PSE4</accession>
<name>A0ABQ1PSE4_9BACI</name>
<dbReference type="EMBL" id="BMCJ01000008">
    <property type="protein sequence ID" value="GGD02338.1"/>
    <property type="molecule type" value="Genomic_DNA"/>
</dbReference>
<keyword evidence="2" id="KW-1185">Reference proteome</keyword>
<protein>
    <recommendedName>
        <fullName evidence="3">WVELL protein</fullName>
    </recommendedName>
</protein>
<gene>
    <name evidence="1" type="ORF">GCM10007216_36330</name>
</gene>
<dbReference type="Pfam" id="PF14043">
    <property type="entry name" value="WVELL"/>
    <property type="match status" value="1"/>
</dbReference>
<evidence type="ECO:0000313" key="2">
    <source>
        <dbReference type="Proteomes" id="UP000619534"/>
    </source>
</evidence>
<dbReference type="InterPro" id="IPR026952">
    <property type="entry name" value="WVELL"/>
</dbReference>
<reference evidence="2" key="1">
    <citation type="journal article" date="2019" name="Int. J. Syst. Evol. Microbiol.">
        <title>The Global Catalogue of Microorganisms (GCM) 10K type strain sequencing project: providing services to taxonomists for standard genome sequencing and annotation.</title>
        <authorList>
            <consortium name="The Broad Institute Genomics Platform"/>
            <consortium name="The Broad Institute Genome Sequencing Center for Infectious Disease"/>
            <person name="Wu L."/>
            <person name="Ma J."/>
        </authorList>
    </citation>
    <scope>NUCLEOTIDE SEQUENCE [LARGE SCALE GENOMIC DNA]</scope>
    <source>
        <strain evidence="2">CCM 7282</strain>
    </source>
</reference>